<comment type="caution">
    <text evidence="1">The sequence shown here is derived from an EMBL/GenBank/DDBJ whole genome shotgun (WGS) entry which is preliminary data.</text>
</comment>
<evidence type="ECO:0000313" key="1">
    <source>
        <dbReference type="EMBL" id="KRY22583.1"/>
    </source>
</evidence>
<evidence type="ECO:0000313" key="2">
    <source>
        <dbReference type="Proteomes" id="UP000054783"/>
    </source>
</evidence>
<organism evidence="1 2">
    <name type="scientific">Trichinella patagoniensis</name>
    <dbReference type="NCBI Taxonomy" id="990121"/>
    <lineage>
        <taxon>Eukaryota</taxon>
        <taxon>Metazoa</taxon>
        <taxon>Ecdysozoa</taxon>
        <taxon>Nematoda</taxon>
        <taxon>Enoplea</taxon>
        <taxon>Dorylaimia</taxon>
        <taxon>Trichinellida</taxon>
        <taxon>Trichinellidae</taxon>
        <taxon>Trichinella</taxon>
    </lineage>
</organism>
<dbReference type="EMBL" id="JYDQ01000008">
    <property type="protein sequence ID" value="KRY22583.1"/>
    <property type="molecule type" value="Genomic_DNA"/>
</dbReference>
<gene>
    <name evidence="1" type="ORF">T12_8437</name>
</gene>
<name>A0A0V1ACL7_9BILA</name>
<reference evidence="1 2" key="1">
    <citation type="submission" date="2015-01" db="EMBL/GenBank/DDBJ databases">
        <title>Evolution of Trichinella species and genotypes.</title>
        <authorList>
            <person name="Korhonen P.K."/>
            <person name="Edoardo P."/>
            <person name="Giuseppe L.R."/>
            <person name="Gasser R.B."/>
        </authorList>
    </citation>
    <scope>NUCLEOTIDE SEQUENCE [LARGE SCALE GENOMIC DNA]</scope>
    <source>
        <strain evidence="1">ISS2496</strain>
    </source>
</reference>
<dbReference type="AlphaFoldDB" id="A0A0V1ACL7"/>
<protein>
    <submittedName>
        <fullName evidence="1">Uncharacterized protein</fullName>
    </submittedName>
</protein>
<keyword evidence="2" id="KW-1185">Reference proteome</keyword>
<sequence length="62" mass="6823">MCGYLIVLSLKKSTNKYTNIPCLSKTAANSSNSISIKGKLQNVMGYRLVILAKMAKKIVFNI</sequence>
<proteinExistence type="predicted"/>
<dbReference type="Proteomes" id="UP000054783">
    <property type="component" value="Unassembled WGS sequence"/>
</dbReference>
<accession>A0A0V1ACL7</accession>